<feature type="transmembrane region" description="Helical" evidence="2">
    <location>
        <begin position="37"/>
        <end position="54"/>
    </location>
</feature>
<dbReference type="RefSeq" id="WP_184081200.1">
    <property type="nucleotide sequence ID" value="NZ_JACIJP010000004.1"/>
</dbReference>
<feature type="transmembrane region" description="Helical" evidence="2">
    <location>
        <begin position="192"/>
        <end position="210"/>
    </location>
</feature>
<dbReference type="EMBL" id="JACIJP010000004">
    <property type="protein sequence ID" value="MBB6124905.1"/>
    <property type="molecule type" value="Genomic_DNA"/>
</dbReference>
<evidence type="ECO:0000313" key="4">
    <source>
        <dbReference type="Proteomes" id="UP000552700"/>
    </source>
</evidence>
<reference evidence="3 4" key="1">
    <citation type="submission" date="2020-08" db="EMBL/GenBank/DDBJ databases">
        <title>Genomic Encyclopedia of Type Strains, Phase IV (KMG-IV): sequencing the most valuable type-strain genomes for metagenomic binning, comparative biology and taxonomic classification.</title>
        <authorList>
            <person name="Goeker M."/>
        </authorList>
    </citation>
    <scope>NUCLEOTIDE SEQUENCE [LARGE SCALE GENOMIC DNA]</scope>
    <source>
        <strain evidence="3 4">DSM 102255</strain>
    </source>
</reference>
<organism evidence="3 4">
    <name type="scientific">Sphingobium subterraneum</name>
    <dbReference type="NCBI Taxonomy" id="627688"/>
    <lineage>
        <taxon>Bacteria</taxon>
        <taxon>Pseudomonadati</taxon>
        <taxon>Pseudomonadota</taxon>
        <taxon>Alphaproteobacteria</taxon>
        <taxon>Sphingomonadales</taxon>
        <taxon>Sphingomonadaceae</taxon>
        <taxon>Sphingobium</taxon>
    </lineage>
</organism>
<feature type="region of interest" description="Disordered" evidence="1">
    <location>
        <begin position="505"/>
        <end position="545"/>
    </location>
</feature>
<keyword evidence="2" id="KW-0812">Transmembrane</keyword>
<accession>A0A841J8R2</accession>
<sequence>MTVSGFRLQRSFIWKLAVAFALVGIGDLLFFQWELAGGNLGIYGLALLAGMIAARQGVRRDRRALFATVAATLFAFAMIYDASLLAWTLFWVAAGMAALLPASGHFDDGWRWFQRLLLHGLRTPFAPILDARGVLKAKRRRQNSRLDLRAGIPVLMLPLIGSAIILALFSAANPVIEQILASISVPELSFQTIARMMLWTVLFIAAWSLIHPRLAQRLLPTFDGSGDLDMPGVSIASVKLSLIAFNLLFAMQNLMDAAYLSGAVPMPQGITLAEYAHRGAYPLIMTALLAALFVIVTLRPGSSTAAVPMIRRLVVLWIAQNILLVGSSILRLLDYVEAYSLTVLRISALAWMLLVAAGLMLICWRLLRAKSASWLINANLTTAALLLAVVSLIDLGNAAAWWNIRHAREAGGKGAALDLCYLSELGSSSLLPLIDLEKNPDLKPAFRERVQAVRSDIHRQLRSQMVHAWTMRGEQRLSQSEQLIQTLHQIPLKPAMRNCDGSVVPPQPVISVPTPATPTTRPRPEPTASVPTPKPSTTLTAETRK</sequence>
<feature type="transmembrane region" description="Helical" evidence="2">
    <location>
        <begin position="280"/>
        <end position="301"/>
    </location>
</feature>
<gene>
    <name evidence="3" type="ORF">FHS92_002658</name>
</gene>
<protein>
    <recommendedName>
        <fullName evidence="5">DUF4173 domain-containing protein</fullName>
    </recommendedName>
</protein>
<feature type="transmembrane region" description="Helical" evidence="2">
    <location>
        <begin position="240"/>
        <end position="260"/>
    </location>
</feature>
<feature type="compositionally biased region" description="Polar residues" evidence="1">
    <location>
        <begin position="535"/>
        <end position="545"/>
    </location>
</feature>
<keyword evidence="2" id="KW-0472">Membrane</keyword>
<dbReference type="InterPro" id="IPR025291">
    <property type="entry name" value="DUF4153"/>
</dbReference>
<proteinExistence type="predicted"/>
<dbReference type="AlphaFoldDB" id="A0A841J8R2"/>
<dbReference type="Pfam" id="PF13687">
    <property type="entry name" value="DUF4153"/>
    <property type="match status" value="1"/>
</dbReference>
<feature type="transmembrane region" description="Helical" evidence="2">
    <location>
        <begin position="374"/>
        <end position="393"/>
    </location>
</feature>
<evidence type="ECO:0000256" key="1">
    <source>
        <dbReference type="SAM" id="MobiDB-lite"/>
    </source>
</evidence>
<feature type="transmembrane region" description="Helical" evidence="2">
    <location>
        <begin position="66"/>
        <end position="92"/>
    </location>
</feature>
<evidence type="ECO:0008006" key="5">
    <source>
        <dbReference type="Google" id="ProtNLM"/>
    </source>
</evidence>
<dbReference type="Proteomes" id="UP000552700">
    <property type="component" value="Unassembled WGS sequence"/>
</dbReference>
<feature type="transmembrane region" description="Helical" evidence="2">
    <location>
        <begin position="348"/>
        <end position="367"/>
    </location>
</feature>
<feature type="transmembrane region" description="Helical" evidence="2">
    <location>
        <begin position="12"/>
        <end position="31"/>
    </location>
</feature>
<feature type="compositionally biased region" description="Low complexity" evidence="1">
    <location>
        <begin position="509"/>
        <end position="520"/>
    </location>
</feature>
<keyword evidence="4" id="KW-1185">Reference proteome</keyword>
<feature type="transmembrane region" description="Helical" evidence="2">
    <location>
        <begin position="313"/>
        <end position="333"/>
    </location>
</feature>
<evidence type="ECO:0000256" key="2">
    <source>
        <dbReference type="SAM" id="Phobius"/>
    </source>
</evidence>
<keyword evidence="2" id="KW-1133">Transmembrane helix</keyword>
<comment type="caution">
    <text evidence="3">The sequence shown here is derived from an EMBL/GenBank/DDBJ whole genome shotgun (WGS) entry which is preliminary data.</text>
</comment>
<evidence type="ECO:0000313" key="3">
    <source>
        <dbReference type="EMBL" id="MBB6124905.1"/>
    </source>
</evidence>
<name>A0A841J8R2_9SPHN</name>
<feature type="transmembrane region" description="Helical" evidence="2">
    <location>
        <begin position="150"/>
        <end position="172"/>
    </location>
</feature>